<proteinExistence type="predicted"/>
<dbReference type="AlphaFoldDB" id="A0A9D4LG73"/>
<sequence>MMLNDIKNLLDRNCLATGTVKIKMAAVDFFMFTFDPDHELKKHASLVMQTVDSLYSLRNGVPETLGRGDQVQRRLQKPQGKDSSSSNRKAIYVERREKPTNEIGDNVSRRSNRLGLYTDPDDERRPLLGNEIVQEIIQQGRKMEAKTQNAVSRAENLQSVAIEMFKPISHQKSKCCSCCVIL</sequence>
<keyword evidence="3" id="KW-1185">Reference proteome</keyword>
<feature type="region of interest" description="Disordered" evidence="1">
    <location>
        <begin position="63"/>
        <end position="90"/>
    </location>
</feature>
<dbReference type="EMBL" id="JAIWYP010000003">
    <property type="protein sequence ID" value="KAH3857481.1"/>
    <property type="molecule type" value="Genomic_DNA"/>
</dbReference>
<evidence type="ECO:0000313" key="2">
    <source>
        <dbReference type="EMBL" id="KAH3857481.1"/>
    </source>
</evidence>
<name>A0A9D4LG73_DREPO</name>
<dbReference type="Proteomes" id="UP000828390">
    <property type="component" value="Unassembled WGS sequence"/>
</dbReference>
<evidence type="ECO:0000256" key="1">
    <source>
        <dbReference type="SAM" id="MobiDB-lite"/>
    </source>
</evidence>
<accession>A0A9D4LG73</accession>
<comment type="caution">
    <text evidence="2">The sequence shown here is derived from an EMBL/GenBank/DDBJ whole genome shotgun (WGS) entry which is preliminary data.</text>
</comment>
<organism evidence="2 3">
    <name type="scientific">Dreissena polymorpha</name>
    <name type="common">Zebra mussel</name>
    <name type="synonym">Mytilus polymorpha</name>
    <dbReference type="NCBI Taxonomy" id="45954"/>
    <lineage>
        <taxon>Eukaryota</taxon>
        <taxon>Metazoa</taxon>
        <taxon>Spiralia</taxon>
        <taxon>Lophotrochozoa</taxon>
        <taxon>Mollusca</taxon>
        <taxon>Bivalvia</taxon>
        <taxon>Autobranchia</taxon>
        <taxon>Heteroconchia</taxon>
        <taxon>Euheterodonta</taxon>
        <taxon>Imparidentia</taxon>
        <taxon>Neoheterodontei</taxon>
        <taxon>Myida</taxon>
        <taxon>Dreissenoidea</taxon>
        <taxon>Dreissenidae</taxon>
        <taxon>Dreissena</taxon>
    </lineage>
</organism>
<evidence type="ECO:0000313" key="3">
    <source>
        <dbReference type="Proteomes" id="UP000828390"/>
    </source>
</evidence>
<reference evidence="2" key="1">
    <citation type="journal article" date="2019" name="bioRxiv">
        <title>The Genome of the Zebra Mussel, Dreissena polymorpha: A Resource for Invasive Species Research.</title>
        <authorList>
            <person name="McCartney M.A."/>
            <person name="Auch B."/>
            <person name="Kono T."/>
            <person name="Mallez S."/>
            <person name="Zhang Y."/>
            <person name="Obille A."/>
            <person name="Becker A."/>
            <person name="Abrahante J.E."/>
            <person name="Garbe J."/>
            <person name="Badalamenti J.P."/>
            <person name="Herman A."/>
            <person name="Mangelson H."/>
            <person name="Liachko I."/>
            <person name="Sullivan S."/>
            <person name="Sone E.D."/>
            <person name="Koren S."/>
            <person name="Silverstein K.A.T."/>
            <person name="Beckman K.B."/>
            <person name="Gohl D.M."/>
        </authorList>
    </citation>
    <scope>NUCLEOTIDE SEQUENCE</scope>
    <source>
        <strain evidence="2">Duluth1</strain>
        <tissue evidence="2">Whole animal</tissue>
    </source>
</reference>
<gene>
    <name evidence="2" type="ORF">DPMN_100088</name>
</gene>
<reference evidence="2" key="2">
    <citation type="submission" date="2020-11" db="EMBL/GenBank/DDBJ databases">
        <authorList>
            <person name="McCartney M.A."/>
            <person name="Auch B."/>
            <person name="Kono T."/>
            <person name="Mallez S."/>
            <person name="Becker A."/>
            <person name="Gohl D.M."/>
            <person name="Silverstein K.A.T."/>
            <person name="Koren S."/>
            <person name="Bechman K.B."/>
            <person name="Herman A."/>
            <person name="Abrahante J.E."/>
            <person name="Garbe J."/>
        </authorList>
    </citation>
    <scope>NUCLEOTIDE SEQUENCE</scope>
    <source>
        <strain evidence="2">Duluth1</strain>
        <tissue evidence="2">Whole animal</tissue>
    </source>
</reference>
<protein>
    <submittedName>
        <fullName evidence="2">Uncharacterized protein</fullName>
    </submittedName>
</protein>